<comment type="caution">
    <text evidence="2">The sequence shown here is derived from an EMBL/GenBank/DDBJ whole genome shotgun (WGS) entry which is preliminary data.</text>
</comment>
<keyword evidence="1" id="KW-0472">Membrane</keyword>
<evidence type="ECO:0000313" key="3">
    <source>
        <dbReference type="Proteomes" id="UP001209885"/>
    </source>
</evidence>
<organism evidence="2 3">
    <name type="scientific">Mangrovivirga halotolerans</name>
    <dbReference type="NCBI Taxonomy" id="2993936"/>
    <lineage>
        <taxon>Bacteria</taxon>
        <taxon>Pseudomonadati</taxon>
        <taxon>Bacteroidota</taxon>
        <taxon>Cytophagia</taxon>
        <taxon>Cytophagales</taxon>
        <taxon>Mangrovivirgaceae</taxon>
        <taxon>Mangrovivirga</taxon>
    </lineage>
</organism>
<evidence type="ECO:0000256" key="1">
    <source>
        <dbReference type="SAM" id="Phobius"/>
    </source>
</evidence>
<dbReference type="Proteomes" id="UP001209885">
    <property type="component" value="Unassembled WGS sequence"/>
</dbReference>
<sequence length="44" mass="4801">MFVDAPIEPGASTFILVFCIIIGIVTALSLYDADKTKSKKEKPE</sequence>
<proteinExistence type="predicted"/>
<keyword evidence="3" id="KW-1185">Reference proteome</keyword>
<gene>
    <name evidence="2" type="ORF">OO013_13535</name>
</gene>
<name>A0ABT3RSZ9_9BACT</name>
<evidence type="ECO:0000313" key="2">
    <source>
        <dbReference type="EMBL" id="MCX2744899.1"/>
    </source>
</evidence>
<protein>
    <submittedName>
        <fullName evidence="2">Uncharacterized protein</fullName>
    </submittedName>
</protein>
<dbReference type="RefSeq" id="WP_262710369.1">
    <property type="nucleotide sequence ID" value="NZ_JAPFQN010000006.1"/>
</dbReference>
<reference evidence="2 3" key="1">
    <citation type="submission" date="2022-11" db="EMBL/GenBank/DDBJ databases">
        <title>The characterization of three novel Bacteroidetes species and genomic analysis of their roles in tidal elemental geochemical cycles.</title>
        <authorList>
            <person name="Ma K."/>
        </authorList>
    </citation>
    <scope>NUCLEOTIDE SEQUENCE [LARGE SCALE GENOMIC DNA]</scope>
    <source>
        <strain evidence="2 3">M17</strain>
    </source>
</reference>
<dbReference type="EMBL" id="JAPFQN010000006">
    <property type="protein sequence ID" value="MCX2744899.1"/>
    <property type="molecule type" value="Genomic_DNA"/>
</dbReference>
<accession>A0ABT3RSZ9</accession>
<keyword evidence="1" id="KW-0812">Transmembrane</keyword>
<feature type="transmembrane region" description="Helical" evidence="1">
    <location>
        <begin position="12"/>
        <end position="31"/>
    </location>
</feature>
<keyword evidence="1" id="KW-1133">Transmembrane helix</keyword>